<evidence type="ECO:0000256" key="1">
    <source>
        <dbReference type="SAM" id="MobiDB-lite"/>
    </source>
</evidence>
<dbReference type="GO" id="GO:0005886">
    <property type="term" value="C:plasma membrane"/>
    <property type="evidence" value="ECO:0007669"/>
    <property type="project" value="TreeGrafter"/>
</dbReference>
<name>S8CZZ1_9LAMI</name>
<dbReference type="Proteomes" id="UP000015453">
    <property type="component" value="Unassembled WGS sequence"/>
</dbReference>
<organism evidence="4 5">
    <name type="scientific">Genlisea aurea</name>
    <dbReference type="NCBI Taxonomy" id="192259"/>
    <lineage>
        <taxon>Eukaryota</taxon>
        <taxon>Viridiplantae</taxon>
        <taxon>Streptophyta</taxon>
        <taxon>Embryophyta</taxon>
        <taxon>Tracheophyta</taxon>
        <taxon>Spermatophyta</taxon>
        <taxon>Magnoliopsida</taxon>
        <taxon>eudicotyledons</taxon>
        <taxon>Gunneridae</taxon>
        <taxon>Pentapetalae</taxon>
        <taxon>asterids</taxon>
        <taxon>lamiids</taxon>
        <taxon>Lamiales</taxon>
        <taxon>Lentibulariaceae</taxon>
        <taxon>Genlisea</taxon>
    </lineage>
</organism>
<dbReference type="PANTHER" id="PTHR31149:SF7">
    <property type="entry name" value="EXPRESSED PROTEIN"/>
    <property type="match status" value="1"/>
</dbReference>
<dbReference type="InterPro" id="IPR055474">
    <property type="entry name" value="DUF7046"/>
</dbReference>
<evidence type="ECO:0000313" key="4">
    <source>
        <dbReference type="EMBL" id="EPS73084.1"/>
    </source>
</evidence>
<keyword evidence="5" id="KW-1185">Reference proteome</keyword>
<dbReference type="Pfam" id="PF23197">
    <property type="entry name" value="IG_AIR9"/>
    <property type="match status" value="1"/>
</dbReference>
<dbReference type="PANTHER" id="PTHR31149">
    <property type="entry name" value="EXPRESSED PROTEIN"/>
    <property type="match status" value="1"/>
</dbReference>
<feature type="domain" description="DUF7046" evidence="2">
    <location>
        <begin position="311"/>
        <end position="397"/>
    </location>
</feature>
<evidence type="ECO:0000259" key="3">
    <source>
        <dbReference type="Pfam" id="PF23197"/>
    </source>
</evidence>
<sequence length="401" mass="44315">ALDEKQSEVIASASNELARRKGDLEVNLNLLNDLTATEHEKHIFTTSLLEILAEFGALPHATNASALTNSIKHLHDQLQLSFSSSRAKLAELNSMIENNAIIEAPGLGPTGSHPPSSSTGMQGSSQLRSYAANRNMEPSAGPPLYMQVEDPSRVTLGTIRLREMASSLDMISDRLIKFHITASDEYPWIYNFQIDGIAKPGCEITGCGVPKGGTYLCMFQWVRHNPDGTTEFIDGATYPTYVVTADDVDKLIAVECIPMDEHGRHGNLVRMFANDNKKITCDDEMQEEIDSYVSKGSATFPVLVILDSSENWEPASIVLRRSGYQVKVEKKQEPLISEKYSKELSIKIPSGLSAQFVLTCSDGSLYPFSMNDDVRMRDTLVLTMRIFQMKAVNEKRKGMAA</sequence>
<protein>
    <submittedName>
        <fullName evidence="4">Uncharacterized protein</fullName>
    </submittedName>
</protein>
<dbReference type="Gene3D" id="2.60.40.2700">
    <property type="match status" value="1"/>
</dbReference>
<comment type="caution">
    <text evidence="4">The sequence shown here is derived from an EMBL/GenBank/DDBJ whole genome shotgun (WGS) entry which is preliminary data.</text>
</comment>
<evidence type="ECO:0000259" key="2">
    <source>
        <dbReference type="Pfam" id="PF23080"/>
    </source>
</evidence>
<accession>S8CZZ1</accession>
<feature type="compositionally biased region" description="Low complexity" evidence="1">
    <location>
        <begin position="105"/>
        <end position="120"/>
    </location>
</feature>
<feature type="domain" description="AIR9-like A9" evidence="3">
    <location>
        <begin position="194"/>
        <end position="270"/>
    </location>
</feature>
<dbReference type="InterPro" id="IPR056284">
    <property type="entry name" value="AIR9-like_A9"/>
</dbReference>
<dbReference type="EMBL" id="AUSU01000569">
    <property type="protein sequence ID" value="EPS73084.1"/>
    <property type="molecule type" value="Genomic_DNA"/>
</dbReference>
<reference evidence="4 5" key="1">
    <citation type="journal article" date="2013" name="BMC Genomics">
        <title>The miniature genome of a carnivorous plant Genlisea aurea contains a low number of genes and short non-coding sequences.</title>
        <authorList>
            <person name="Leushkin E.V."/>
            <person name="Sutormin R.A."/>
            <person name="Nabieva E.R."/>
            <person name="Penin A.A."/>
            <person name="Kondrashov A.S."/>
            <person name="Logacheva M.D."/>
        </authorList>
    </citation>
    <scope>NUCLEOTIDE SEQUENCE [LARGE SCALE GENOMIC DNA]</scope>
</reference>
<gene>
    <name evidence="4" type="ORF">M569_01668</name>
</gene>
<dbReference type="Pfam" id="PF23080">
    <property type="entry name" value="DUF7046"/>
    <property type="match status" value="1"/>
</dbReference>
<feature type="region of interest" description="Disordered" evidence="1">
    <location>
        <begin position="103"/>
        <end position="128"/>
    </location>
</feature>
<evidence type="ECO:0000313" key="5">
    <source>
        <dbReference type="Proteomes" id="UP000015453"/>
    </source>
</evidence>
<dbReference type="AlphaFoldDB" id="S8CZZ1"/>
<proteinExistence type="predicted"/>
<feature type="non-terminal residue" evidence="4">
    <location>
        <position position="1"/>
    </location>
</feature>
<dbReference type="OrthoDB" id="1890867at2759"/>